<evidence type="ECO:0000256" key="1">
    <source>
        <dbReference type="SAM" id="SignalP"/>
    </source>
</evidence>
<keyword evidence="1" id="KW-0732">Signal</keyword>
<dbReference type="Proteomes" id="UP000789375">
    <property type="component" value="Unassembled WGS sequence"/>
</dbReference>
<protein>
    <submittedName>
        <fullName evidence="2">1560_t:CDS:1</fullName>
    </submittedName>
</protein>
<evidence type="ECO:0000313" key="2">
    <source>
        <dbReference type="EMBL" id="CAG8522682.1"/>
    </source>
</evidence>
<evidence type="ECO:0000313" key="3">
    <source>
        <dbReference type="Proteomes" id="UP000789375"/>
    </source>
</evidence>
<dbReference type="AlphaFoldDB" id="A0A9N9A9W9"/>
<gene>
    <name evidence="2" type="ORF">FMOSSE_LOCUS5111</name>
</gene>
<reference evidence="2" key="1">
    <citation type="submission" date="2021-06" db="EMBL/GenBank/DDBJ databases">
        <authorList>
            <person name="Kallberg Y."/>
            <person name="Tangrot J."/>
            <person name="Rosling A."/>
        </authorList>
    </citation>
    <scope>NUCLEOTIDE SEQUENCE</scope>
    <source>
        <strain evidence="2">87-6 pot B 2015</strain>
    </source>
</reference>
<proteinExistence type="predicted"/>
<keyword evidence="3" id="KW-1185">Reference proteome</keyword>
<comment type="caution">
    <text evidence="2">The sequence shown here is derived from an EMBL/GenBank/DDBJ whole genome shotgun (WGS) entry which is preliminary data.</text>
</comment>
<sequence>MNFNNFITLSIISLIILPINSQNVLDHGYNNLHINTTFPQINDNISSNLISLTIIYYDKVDLSLGNITIFHNWNKLQRISGTNNEFVTLDENGITVHVRIIPLVFDEIYYVSIDDDFVKDRIKKTPLGGAKEGVWYFKTIPSDEIPVLKVSVHKGYVQLTPEGTNYFNKLNKTEQ</sequence>
<name>A0A9N9A9W9_FUNMO</name>
<feature type="signal peptide" evidence="1">
    <location>
        <begin position="1"/>
        <end position="21"/>
    </location>
</feature>
<organism evidence="2 3">
    <name type="scientific">Funneliformis mosseae</name>
    <name type="common">Endomycorrhizal fungus</name>
    <name type="synonym">Glomus mosseae</name>
    <dbReference type="NCBI Taxonomy" id="27381"/>
    <lineage>
        <taxon>Eukaryota</taxon>
        <taxon>Fungi</taxon>
        <taxon>Fungi incertae sedis</taxon>
        <taxon>Mucoromycota</taxon>
        <taxon>Glomeromycotina</taxon>
        <taxon>Glomeromycetes</taxon>
        <taxon>Glomerales</taxon>
        <taxon>Glomeraceae</taxon>
        <taxon>Funneliformis</taxon>
    </lineage>
</organism>
<feature type="chain" id="PRO_5040195368" evidence="1">
    <location>
        <begin position="22"/>
        <end position="175"/>
    </location>
</feature>
<dbReference type="EMBL" id="CAJVPP010000929">
    <property type="protein sequence ID" value="CAG8522682.1"/>
    <property type="molecule type" value="Genomic_DNA"/>
</dbReference>
<accession>A0A9N9A9W9</accession>